<dbReference type="CDD" id="cd09272">
    <property type="entry name" value="RNase_HI_RT_Ty1"/>
    <property type="match status" value="1"/>
</dbReference>
<dbReference type="AlphaFoldDB" id="A0A2Z6N9V1"/>
<proteinExistence type="predicted"/>
<reference evidence="5" key="1">
    <citation type="journal article" date="2017" name="Front. Plant Sci.">
        <title>Climate Clever Clovers: New Paradigm to Reduce the Environmental Footprint of Ruminants by Breeding Low Methanogenic Forages Utilizing Haplotype Variation.</title>
        <authorList>
            <person name="Kaur P."/>
            <person name="Appels R."/>
            <person name="Bayer P.E."/>
            <person name="Keeble-Gagnere G."/>
            <person name="Wang J."/>
            <person name="Hirakawa H."/>
            <person name="Shirasawa K."/>
            <person name="Vercoe P."/>
            <person name="Stefanova K."/>
            <person name="Durmic Z."/>
            <person name="Nichols P."/>
            <person name="Revell C."/>
            <person name="Isobe S.N."/>
            <person name="Edwards D."/>
            <person name="Erskine W."/>
        </authorList>
    </citation>
    <scope>NUCLEOTIDE SEQUENCE [LARGE SCALE GENOMIC DNA]</scope>
    <source>
        <strain evidence="5">cv. Daliak</strain>
    </source>
</reference>
<dbReference type="Pfam" id="PF03732">
    <property type="entry name" value="Retrotrans_gag"/>
    <property type="match status" value="1"/>
</dbReference>
<feature type="region of interest" description="Disordered" evidence="1">
    <location>
        <begin position="289"/>
        <end position="319"/>
    </location>
</feature>
<dbReference type="InterPro" id="IPR005162">
    <property type="entry name" value="Retrotrans_gag_dom"/>
</dbReference>
<name>A0A2Z6N9V1_TRISU</name>
<dbReference type="Pfam" id="PF14244">
    <property type="entry name" value="Retrotran_gag_3"/>
    <property type="match status" value="1"/>
</dbReference>
<feature type="domain" description="Retrotransposon Copia-like N-terminal" evidence="3">
    <location>
        <begin position="10"/>
        <end position="56"/>
    </location>
</feature>
<protein>
    <recommendedName>
        <fullName evidence="6">Retrotransposon Copia-like N-terminal domain-containing protein</fullName>
    </recommendedName>
</protein>
<gene>
    <name evidence="4" type="ORF">TSUD_358770</name>
</gene>
<dbReference type="SUPFAM" id="SSF56672">
    <property type="entry name" value="DNA/RNA polymerases"/>
    <property type="match status" value="1"/>
</dbReference>
<organism evidence="4 5">
    <name type="scientific">Trifolium subterraneum</name>
    <name type="common">Subterranean clover</name>
    <dbReference type="NCBI Taxonomy" id="3900"/>
    <lineage>
        <taxon>Eukaryota</taxon>
        <taxon>Viridiplantae</taxon>
        <taxon>Streptophyta</taxon>
        <taxon>Embryophyta</taxon>
        <taxon>Tracheophyta</taxon>
        <taxon>Spermatophyta</taxon>
        <taxon>Magnoliopsida</taxon>
        <taxon>eudicotyledons</taxon>
        <taxon>Gunneridae</taxon>
        <taxon>Pentapetalae</taxon>
        <taxon>rosids</taxon>
        <taxon>fabids</taxon>
        <taxon>Fabales</taxon>
        <taxon>Fabaceae</taxon>
        <taxon>Papilionoideae</taxon>
        <taxon>50 kb inversion clade</taxon>
        <taxon>NPAAA clade</taxon>
        <taxon>Hologalegina</taxon>
        <taxon>IRL clade</taxon>
        <taxon>Trifolieae</taxon>
        <taxon>Trifolium</taxon>
    </lineage>
</organism>
<evidence type="ECO:0000259" key="2">
    <source>
        <dbReference type="Pfam" id="PF03732"/>
    </source>
</evidence>
<feature type="domain" description="Retrotransposon gag" evidence="2">
    <location>
        <begin position="76"/>
        <end position="179"/>
    </location>
</feature>
<sequence>MDSTNPYYIHPSDHPGHLLVPTKLNDTNYPSWSVSMIHALTAKNKIGFINGSIKAPSEVDQSAEYALWNQCNNMILSWLTHSVESDLAKGVIHAKTAHQVWEDFKDQFSQKNAPAIYRIQKSLASLSQGTMAASTYFTKIKGLWDELETYRTLPTCNQMKAHNEQREEDRLMQFLMGLNDTYSTVRTNILMMSPLPNVRQAYSLVIQDKTQRQMTSETTENLSIVVAIHSHPNNFSKRNFKDKHCEHCNRDGHTIDNCRTLKFHCDFCNKNGHTEDHCRVKNGTYNTGTQSNKHIQSQQRQGPPNSAPRTSFAANAADSSQPALELSAEQLQQLARTLHMMSSNNTSGNSNAYANAACLSLFFNASINSVFTKPWILDSGATDHITSDSASLSKTNFPSIPSVNLPIGSSAPITSIGDMTWLRGRRLARVNSVVVFITCLNCKEYPQFMHEPRKPHWDAALRVLRYIKGTPGQGLLFSSTNDLTLKAFCDSDWGGCHATRRSVTGFCLFLGNSIVLWKSKKQVVVSRSSAESEYRTMANTCLELTWIRFILQDLKVPQDAPTPLFCDNQTTLHIAANPVFHERTKHIEIDCHIVREKLQAGMINPSYVPTRFQLADVFTKALGKDQFVTLRNKLGLHDIHSPT</sequence>
<evidence type="ECO:0000256" key="1">
    <source>
        <dbReference type="SAM" id="MobiDB-lite"/>
    </source>
</evidence>
<evidence type="ECO:0000313" key="5">
    <source>
        <dbReference type="Proteomes" id="UP000242715"/>
    </source>
</evidence>
<dbReference type="EMBL" id="DF973513">
    <property type="protein sequence ID" value="GAU33010.1"/>
    <property type="molecule type" value="Genomic_DNA"/>
</dbReference>
<evidence type="ECO:0008006" key="6">
    <source>
        <dbReference type="Google" id="ProtNLM"/>
    </source>
</evidence>
<dbReference type="InterPro" id="IPR029472">
    <property type="entry name" value="Copia-like_N"/>
</dbReference>
<accession>A0A2Z6N9V1</accession>
<dbReference type="OrthoDB" id="5544992at2759"/>
<dbReference type="InterPro" id="IPR043502">
    <property type="entry name" value="DNA/RNA_pol_sf"/>
</dbReference>
<keyword evidence="5" id="KW-1185">Reference proteome</keyword>
<evidence type="ECO:0000313" key="4">
    <source>
        <dbReference type="EMBL" id="GAU33010.1"/>
    </source>
</evidence>
<dbReference type="PANTHER" id="PTHR37610:SF60">
    <property type="entry name" value="RETROTRANSPOSON COPIA-LIKE N-TERMINAL DOMAIN-CONTAINING PROTEIN"/>
    <property type="match status" value="1"/>
</dbReference>
<dbReference type="Proteomes" id="UP000242715">
    <property type="component" value="Unassembled WGS sequence"/>
</dbReference>
<evidence type="ECO:0000259" key="3">
    <source>
        <dbReference type="Pfam" id="PF14244"/>
    </source>
</evidence>
<dbReference type="PANTHER" id="PTHR37610">
    <property type="entry name" value="CCHC-TYPE DOMAIN-CONTAINING PROTEIN"/>
    <property type="match status" value="1"/>
</dbReference>